<organism evidence="4 5">
    <name type="scientific">Rhodoplanes azumiensis</name>
    <dbReference type="NCBI Taxonomy" id="1897628"/>
    <lineage>
        <taxon>Bacteria</taxon>
        <taxon>Pseudomonadati</taxon>
        <taxon>Pseudomonadota</taxon>
        <taxon>Alphaproteobacteria</taxon>
        <taxon>Hyphomicrobiales</taxon>
        <taxon>Nitrobacteraceae</taxon>
        <taxon>Rhodoplanes</taxon>
    </lineage>
</organism>
<gene>
    <name evidence="4" type="ORF">ACFSOX_09375</name>
</gene>
<comment type="caution">
    <text evidence="4">The sequence shown here is derived from an EMBL/GenBank/DDBJ whole genome shotgun (WGS) entry which is preliminary data.</text>
</comment>
<name>A0ABW5AJW9_9BRAD</name>
<dbReference type="Gene3D" id="3.40.50.720">
    <property type="entry name" value="NAD(P)-binding Rossmann-like Domain"/>
    <property type="match status" value="1"/>
</dbReference>
<evidence type="ECO:0000313" key="4">
    <source>
        <dbReference type="EMBL" id="MFD2182361.1"/>
    </source>
</evidence>
<keyword evidence="5" id="KW-1185">Reference proteome</keyword>
<dbReference type="InterPro" id="IPR001509">
    <property type="entry name" value="Epimerase_deHydtase"/>
</dbReference>
<evidence type="ECO:0000313" key="5">
    <source>
        <dbReference type="Proteomes" id="UP001597314"/>
    </source>
</evidence>
<sequence length="321" mass="33742">MVRVRTLITGAGGFVGPHLCSAIGHAIGPRLELVPTSQAPERHPALGPLPGLDITDKCAVAETIARLSPDCVVHLAGIAAPVAASADWRKAWHVHVEGTLNIAHAILAHAPHCILIFVGSGQVYGHSARTGTPLDEDTLLAPVDDYGVTKAAADLALGALAQRGLRVIRMRPFNHTGPGQTEDFFIPSVAMQIARIEAGVQPPVIRVGNLTAERDVLHVADVAAAYASAIRHAADLAPGTILNIASGQPVSMQAVMDRLIGASRVAITVEQDPGRLRASDLPRIVGDASRARRLLGWQPRRSLDDALSDVLNACRARIAAV</sequence>
<feature type="domain" description="NAD-dependent epimerase/dehydratase" evidence="3">
    <location>
        <begin position="7"/>
        <end position="245"/>
    </location>
</feature>
<proteinExistence type="inferred from homology"/>
<evidence type="ECO:0000256" key="2">
    <source>
        <dbReference type="ARBA" id="ARBA00007637"/>
    </source>
</evidence>
<comment type="similarity">
    <text evidence="2">Belongs to the NAD(P)-dependent epimerase/dehydratase family.</text>
</comment>
<dbReference type="Proteomes" id="UP001597314">
    <property type="component" value="Unassembled WGS sequence"/>
</dbReference>
<dbReference type="PANTHER" id="PTHR43000">
    <property type="entry name" value="DTDP-D-GLUCOSE 4,6-DEHYDRATASE-RELATED"/>
    <property type="match status" value="1"/>
</dbReference>
<dbReference type="InterPro" id="IPR036291">
    <property type="entry name" value="NAD(P)-bd_dom_sf"/>
</dbReference>
<comment type="pathway">
    <text evidence="1">Bacterial outer membrane biogenesis; LPS O-antigen biosynthesis.</text>
</comment>
<dbReference type="EMBL" id="JBHUIW010000008">
    <property type="protein sequence ID" value="MFD2182361.1"/>
    <property type="molecule type" value="Genomic_DNA"/>
</dbReference>
<dbReference type="SUPFAM" id="SSF51735">
    <property type="entry name" value="NAD(P)-binding Rossmann-fold domains"/>
    <property type="match status" value="1"/>
</dbReference>
<dbReference type="RefSeq" id="WP_378477539.1">
    <property type="nucleotide sequence ID" value="NZ_JBHUIW010000008.1"/>
</dbReference>
<accession>A0ABW5AJW9</accession>
<evidence type="ECO:0000259" key="3">
    <source>
        <dbReference type="Pfam" id="PF01370"/>
    </source>
</evidence>
<reference evidence="5" key="1">
    <citation type="journal article" date="2019" name="Int. J. Syst. Evol. Microbiol.">
        <title>The Global Catalogue of Microorganisms (GCM) 10K type strain sequencing project: providing services to taxonomists for standard genome sequencing and annotation.</title>
        <authorList>
            <consortium name="The Broad Institute Genomics Platform"/>
            <consortium name="The Broad Institute Genome Sequencing Center for Infectious Disease"/>
            <person name="Wu L."/>
            <person name="Ma J."/>
        </authorList>
    </citation>
    <scope>NUCLEOTIDE SEQUENCE [LARGE SCALE GENOMIC DNA]</scope>
    <source>
        <strain evidence="5">CGMCC 1.6774</strain>
    </source>
</reference>
<dbReference type="Pfam" id="PF01370">
    <property type="entry name" value="Epimerase"/>
    <property type="match status" value="1"/>
</dbReference>
<evidence type="ECO:0000256" key="1">
    <source>
        <dbReference type="ARBA" id="ARBA00005125"/>
    </source>
</evidence>
<dbReference type="Gene3D" id="3.90.25.10">
    <property type="entry name" value="UDP-galactose 4-epimerase, domain 1"/>
    <property type="match status" value="1"/>
</dbReference>
<protein>
    <submittedName>
        <fullName evidence="4">NAD-dependent epimerase/dehydratase family protein</fullName>
    </submittedName>
</protein>